<dbReference type="InterPro" id="IPR012340">
    <property type="entry name" value="NA-bd_OB-fold"/>
</dbReference>
<dbReference type="PANTHER" id="PTHR10302:SF27">
    <property type="entry name" value="SINGLE-STRANDED DNA-BINDING PROTEIN"/>
    <property type="match status" value="1"/>
</dbReference>
<reference evidence="5 6" key="1">
    <citation type="submission" date="2019-04" db="EMBL/GenBank/DDBJ databases">
        <authorList>
            <person name="Li M."/>
        </authorList>
    </citation>
    <scope>NUCLEOTIDE SEQUENCE [LARGE SCALE GENOMIC DNA]</scope>
    <source>
        <strain evidence="5 6">LAM1902</strain>
    </source>
</reference>
<dbReference type="InterPro" id="IPR011344">
    <property type="entry name" value="ssDNA-bd"/>
</dbReference>
<comment type="caution">
    <text evidence="5">The sequence shown here is derived from an EMBL/GenBank/DDBJ whole genome shotgun (WGS) entry which is preliminary data.</text>
</comment>
<feature type="region of interest" description="Disordered" evidence="4">
    <location>
        <begin position="69"/>
        <end position="123"/>
    </location>
</feature>
<evidence type="ECO:0000256" key="4">
    <source>
        <dbReference type="SAM" id="MobiDB-lite"/>
    </source>
</evidence>
<dbReference type="RefSeq" id="WP_138527029.1">
    <property type="nucleotide sequence ID" value="NZ_SWDV01000121.1"/>
</dbReference>
<keyword evidence="6" id="KW-1185">Reference proteome</keyword>
<dbReference type="PIRSF" id="PIRSF002070">
    <property type="entry name" value="SSB"/>
    <property type="match status" value="1"/>
</dbReference>
<evidence type="ECO:0000313" key="6">
    <source>
        <dbReference type="Proteomes" id="UP000306635"/>
    </source>
</evidence>
<proteinExistence type="predicted"/>
<dbReference type="Proteomes" id="UP000306635">
    <property type="component" value="Unassembled WGS sequence"/>
</dbReference>
<dbReference type="GO" id="GO:0009295">
    <property type="term" value="C:nucleoid"/>
    <property type="evidence" value="ECO:0007669"/>
    <property type="project" value="TreeGrafter"/>
</dbReference>
<gene>
    <name evidence="5" type="primary">ssb</name>
    <name evidence="5" type="ORF">FAS41_30715</name>
</gene>
<feature type="compositionally biased region" description="Low complexity" evidence="4">
    <location>
        <begin position="80"/>
        <end position="107"/>
    </location>
</feature>
<dbReference type="PROSITE" id="PS50935">
    <property type="entry name" value="SSB"/>
    <property type="match status" value="1"/>
</dbReference>
<evidence type="ECO:0000256" key="3">
    <source>
        <dbReference type="RuleBase" id="RU000524"/>
    </source>
</evidence>
<evidence type="ECO:0000313" key="5">
    <source>
        <dbReference type="EMBL" id="TLX69537.1"/>
    </source>
</evidence>
<accession>A0A5R9QK68</accession>
<dbReference type="GO" id="GO:0003697">
    <property type="term" value="F:single-stranded DNA binding"/>
    <property type="evidence" value="ECO:0007669"/>
    <property type="project" value="InterPro"/>
</dbReference>
<evidence type="ECO:0000256" key="1">
    <source>
        <dbReference type="ARBA" id="ARBA00023125"/>
    </source>
</evidence>
<dbReference type="InterPro" id="IPR000424">
    <property type="entry name" value="Primosome_PriB/ssb"/>
</dbReference>
<dbReference type="EMBL" id="SWDV01000121">
    <property type="protein sequence ID" value="TLX69537.1"/>
    <property type="molecule type" value="Genomic_DNA"/>
</dbReference>
<dbReference type="NCBIfam" id="TIGR00621">
    <property type="entry name" value="ssb"/>
    <property type="match status" value="1"/>
</dbReference>
<organism evidence="5 6">
    <name type="scientific">Pseudomonas nicosulfuronedens</name>
    <dbReference type="NCBI Taxonomy" id="2571105"/>
    <lineage>
        <taxon>Bacteria</taxon>
        <taxon>Pseudomonadati</taxon>
        <taxon>Pseudomonadota</taxon>
        <taxon>Gammaproteobacteria</taxon>
        <taxon>Pseudomonadales</taxon>
        <taxon>Pseudomonadaceae</taxon>
        <taxon>Pseudomonas</taxon>
    </lineage>
</organism>
<keyword evidence="1 2" id="KW-0238">DNA-binding</keyword>
<feature type="non-terminal residue" evidence="5">
    <location>
        <position position="1"/>
    </location>
</feature>
<dbReference type="AlphaFoldDB" id="A0A5R9QK68"/>
<dbReference type="CDD" id="cd04496">
    <property type="entry name" value="SSB_OBF"/>
    <property type="match status" value="1"/>
</dbReference>
<dbReference type="OrthoDB" id="9809878at2"/>
<name>A0A5R9QK68_9PSED</name>
<dbReference type="Gene3D" id="2.40.50.140">
    <property type="entry name" value="Nucleic acid-binding proteins"/>
    <property type="match status" value="1"/>
</dbReference>
<dbReference type="SUPFAM" id="SSF50249">
    <property type="entry name" value="Nucleic acid-binding proteins"/>
    <property type="match status" value="1"/>
</dbReference>
<evidence type="ECO:0000256" key="2">
    <source>
        <dbReference type="PROSITE-ProRule" id="PRU00252"/>
    </source>
</evidence>
<dbReference type="PANTHER" id="PTHR10302">
    <property type="entry name" value="SINGLE-STRANDED DNA-BINDING PROTEIN"/>
    <property type="match status" value="1"/>
</dbReference>
<dbReference type="GO" id="GO:0006260">
    <property type="term" value="P:DNA replication"/>
    <property type="evidence" value="ECO:0007669"/>
    <property type="project" value="InterPro"/>
</dbReference>
<protein>
    <recommendedName>
        <fullName evidence="3">Single-stranded DNA-binding protein</fullName>
    </recommendedName>
</protein>
<sequence>KQTGQQQERTEWHRVVFFGRLAEVAAEYVKKGSQIYVEGSMRTRKWQAQDGQDRYTTEVVVDINGEMQLLGGNRNRQDDGQQQAQSQQRSASHATQRPPQRPQQSAPQPAPQPAPDYDSFDDDIPFAPISRCLLLIS</sequence>
<dbReference type="Pfam" id="PF00436">
    <property type="entry name" value="SSB"/>
    <property type="match status" value="1"/>
</dbReference>